<evidence type="ECO:0000256" key="1">
    <source>
        <dbReference type="SAM" id="MobiDB-lite"/>
    </source>
</evidence>
<proteinExistence type="predicted"/>
<reference evidence="2 3" key="1">
    <citation type="submission" date="2017-08" db="EMBL/GenBank/DDBJ databases">
        <title>Harnessing the power of phylogenomics to disentangle the directionality and signatures of interkingdom host jumping in the parasitic fungal genus Tolypocladium.</title>
        <authorList>
            <person name="Quandt C.A."/>
            <person name="Patterson W."/>
            <person name="Spatafora J.W."/>
        </authorList>
    </citation>
    <scope>NUCLEOTIDE SEQUENCE [LARGE SCALE GENOMIC DNA]</scope>
    <source>
        <strain evidence="2 3">CBS 113982</strain>
    </source>
</reference>
<gene>
    <name evidence="2" type="ORF">TCAP_05612</name>
</gene>
<feature type="compositionally biased region" description="Basic residues" evidence="1">
    <location>
        <begin position="421"/>
        <end position="434"/>
    </location>
</feature>
<dbReference type="AlphaFoldDB" id="A0A2K3QA81"/>
<feature type="compositionally biased region" description="Low complexity" evidence="1">
    <location>
        <begin position="459"/>
        <end position="468"/>
    </location>
</feature>
<feature type="compositionally biased region" description="Basic and acidic residues" evidence="1">
    <location>
        <begin position="511"/>
        <end position="520"/>
    </location>
</feature>
<feature type="compositionally biased region" description="Low complexity" evidence="1">
    <location>
        <begin position="54"/>
        <end position="69"/>
    </location>
</feature>
<feature type="compositionally biased region" description="Basic and acidic residues" evidence="1">
    <location>
        <begin position="172"/>
        <end position="193"/>
    </location>
</feature>
<accession>A0A2K3QA81</accession>
<keyword evidence="3" id="KW-1185">Reference proteome</keyword>
<feature type="region of interest" description="Disordered" evidence="1">
    <location>
        <begin position="402"/>
        <end position="525"/>
    </location>
</feature>
<dbReference type="Proteomes" id="UP000236621">
    <property type="component" value="Unassembled WGS sequence"/>
</dbReference>
<protein>
    <submittedName>
        <fullName evidence="2">Uncharacterized protein</fullName>
    </submittedName>
</protein>
<feature type="compositionally biased region" description="Polar residues" evidence="1">
    <location>
        <begin position="125"/>
        <end position="140"/>
    </location>
</feature>
<evidence type="ECO:0000313" key="3">
    <source>
        <dbReference type="Proteomes" id="UP000236621"/>
    </source>
</evidence>
<feature type="compositionally biased region" description="Basic and acidic residues" evidence="1">
    <location>
        <begin position="475"/>
        <end position="492"/>
    </location>
</feature>
<feature type="region of interest" description="Disordered" evidence="1">
    <location>
        <begin position="1"/>
        <end position="143"/>
    </location>
</feature>
<feature type="region of interest" description="Disordered" evidence="1">
    <location>
        <begin position="547"/>
        <end position="576"/>
    </location>
</feature>
<dbReference type="EMBL" id="NRSZ01000884">
    <property type="protein sequence ID" value="PNY24452.1"/>
    <property type="molecule type" value="Genomic_DNA"/>
</dbReference>
<comment type="caution">
    <text evidence="2">The sequence shown here is derived from an EMBL/GenBank/DDBJ whole genome shotgun (WGS) entry which is preliminary data.</text>
</comment>
<feature type="compositionally biased region" description="Basic and acidic residues" evidence="1">
    <location>
        <begin position="9"/>
        <end position="33"/>
    </location>
</feature>
<feature type="region of interest" description="Disordered" evidence="1">
    <location>
        <begin position="170"/>
        <end position="272"/>
    </location>
</feature>
<feature type="compositionally biased region" description="Low complexity" evidence="1">
    <location>
        <begin position="435"/>
        <end position="448"/>
    </location>
</feature>
<feature type="compositionally biased region" description="Low complexity" evidence="1">
    <location>
        <begin position="85"/>
        <end position="114"/>
    </location>
</feature>
<sequence length="576" mass="60765">MWDVVWTDPSRELVGEHRARKQRDKETGRKKGDGGGGGGGGGGDDDEGSRARSGRSSLSTTSPRSSGESAFARFRARGLKHINTSKANASAKAAASPAPSSGLASKSRRSSGLSVTKTLDELRSVFNSPSTEETGRSSHGVSLDMSREGTWAAVARDKAARNVRRGAFARLRPAEPGEEGIHHHPEPQVRGTEDAAAVTNERVSTRSDHGCMLADPGSPLPRSTEHLVPPAKSPLRSRKPAGRAPSAARATMAEGPGDEPAAVPPTWRSHGNAWKPADFEALTQEVDVMGSSSPAVVLSRLKEISRATGTTTADDHRQLEMEKMRWMFSTLHHLDLAAPCDASGQPTSKIGPAEVHSILALYESKAAVRVGRLAVGVPDPAAALRRRLLHVAAAALLVGGPARHPAQREQLPEAGRDAAPRHHRPAALRAHHGQQARGLAGAAPAGEPRGAGEVREPQHGAAAVARRGVAARRGQHADDGQVLRLARQREARPAAAGERARPQRRGGHQGRAQEPRRPHAVEGGLGRARDGRLVVVGRRGLHGGVPRAGHLLGVPDDGGRQGRLTAGRRGAWRPAL</sequence>
<organism evidence="2 3">
    <name type="scientific">Tolypocladium capitatum</name>
    <dbReference type="NCBI Taxonomy" id="45235"/>
    <lineage>
        <taxon>Eukaryota</taxon>
        <taxon>Fungi</taxon>
        <taxon>Dikarya</taxon>
        <taxon>Ascomycota</taxon>
        <taxon>Pezizomycotina</taxon>
        <taxon>Sordariomycetes</taxon>
        <taxon>Hypocreomycetidae</taxon>
        <taxon>Hypocreales</taxon>
        <taxon>Ophiocordycipitaceae</taxon>
        <taxon>Tolypocladium</taxon>
    </lineage>
</organism>
<evidence type="ECO:0000313" key="2">
    <source>
        <dbReference type="EMBL" id="PNY24452.1"/>
    </source>
</evidence>
<feature type="compositionally biased region" description="Basic and acidic residues" evidence="1">
    <location>
        <begin position="406"/>
        <end position="420"/>
    </location>
</feature>
<dbReference type="OrthoDB" id="3902588at2759"/>
<name>A0A2K3QA81_9HYPO</name>